<name>A0A1E3B1T4_ASPCR</name>
<accession>A0A1E3B1T4</accession>
<organism evidence="9 10">
    <name type="scientific">Aspergillus cristatus</name>
    <name type="common">Chinese Fuzhuan brick tea-fermentation fungus</name>
    <name type="synonym">Eurotium cristatum</name>
    <dbReference type="NCBI Taxonomy" id="573508"/>
    <lineage>
        <taxon>Eukaryota</taxon>
        <taxon>Fungi</taxon>
        <taxon>Dikarya</taxon>
        <taxon>Ascomycota</taxon>
        <taxon>Pezizomycotina</taxon>
        <taxon>Eurotiomycetes</taxon>
        <taxon>Eurotiomycetidae</taxon>
        <taxon>Eurotiales</taxon>
        <taxon>Aspergillaceae</taxon>
        <taxon>Aspergillus</taxon>
        <taxon>Aspergillus subgen. Aspergillus</taxon>
    </lineage>
</organism>
<evidence type="ECO:0000256" key="7">
    <source>
        <dbReference type="ARBA" id="ARBA00041313"/>
    </source>
</evidence>
<dbReference type="InterPro" id="IPR051299">
    <property type="entry name" value="AB_hydrolase_lip/est"/>
</dbReference>
<dbReference type="Proteomes" id="UP000094569">
    <property type="component" value="Unassembled WGS sequence"/>
</dbReference>
<comment type="catalytic activity">
    <reaction evidence="5">
        <text>feruloyl-polysaccharide + H2O = ferulate + polysaccharide.</text>
        <dbReference type="EC" id="3.1.1.73"/>
    </reaction>
</comment>
<keyword evidence="3" id="KW-0732">Signal</keyword>
<dbReference type="InterPro" id="IPR002921">
    <property type="entry name" value="Fungal_lipase-type"/>
</dbReference>
<reference evidence="9 10" key="1">
    <citation type="journal article" date="2016" name="BMC Genomics">
        <title>Comparative genomic and transcriptomic analyses of the Fuzhuan brick tea-fermentation fungus Aspergillus cristatus.</title>
        <authorList>
            <person name="Ge Y."/>
            <person name="Wang Y."/>
            <person name="Liu Y."/>
            <person name="Tan Y."/>
            <person name="Ren X."/>
            <person name="Zhang X."/>
            <person name="Hyde K.D."/>
            <person name="Liu Y."/>
            <person name="Liu Z."/>
        </authorList>
    </citation>
    <scope>NUCLEOTIDE SEQUENCE [LARGE SCALE GENOMIC DNA]</scope>
    <source>
        <strain evidence="9 10">GZAAS20.1005</strain>
    </source>
</reference>
<dbReference type="GO" id="GO:0030600">
    <property type="term" value="F:feruloyl esterase activity"/>
    <property type="evidence" value="ECO:0007669"/>
    <property type="project" value="UniProtKB-EC"/>
</dbReference>
<dbReference type="SUPFAM" id="SSF53474">
    <property type="entry name" value="alpha/beta-Hydrolases"/>
    <property type="match status" value="1"/>
</dbReference>
<keyword evidence="4" id="KW-0378">Hydrolase</keyword>
<dbReference type="PANTHER" id="PTHR46640:SF1">
    <property type="entry name" value="FUNGAL LIPASE-LIKE DOMAIN-CONTAINING PROTEIN-RELATED"/>
    <property type="match status" value="1"/>
</dbReference>
<dbReference type="VEuPathDB" id="FungiDB:SI65_09639"/>
<dbReference type="Gene3D" id="3.40.50.1820">
    <property type="entry name" value="alpha/beta hydrolase"/>
    <property type="match status" value="1"/>
</dbReference>
<dbReference type="EMBL" id="JXNT01000020">
    <property type="protein sequence ID" value="ODM14887.1"/>
    <property type="molecule type" value="Genomic_DNA"/>
</dbReference>
<evidence type="ECO:0000256" key="3">
    <source>
        <dbReference type="ARBA" id="ARBA00022729"/>
    </source>
</evidence>
<keyword evidence="10" id="KW-1185">Reference proteome</keyword>
<sequence length="250" mass="26857">MYRSLYLPGTSASANLSSAAYTDCNGTAFDVKVTKKINEASTDTQGYVGYSESKKRISVVMRGSMTTAHYLNDIDILLSDPELSGVNFPEDAKIMLGISKTWGSVHDEVVSEVKSLVKKYPEYSLEATGHSLGGSPTYISYVALSQVFPEKKVIGNAMAAYPIGNQAFADFGSSQNGTLNRGNNADDGVPVTIQLSLLRISANTVQNLYATIPGFKHYERNTIVPGPKTPVSSVKANVTILVQLVMGRSV</sequence>
<dbReference type="EC" id="3.1.1.73" evidence="1"/>
<proteinExistence type="inferred from homology"/>
<comment type="caution">
    <text evidence="9">The sequence shown here is derived from an EMBL/GenBank/DDBJ whole genome shotgun (WGS) entry which is preliminary data.</text>
</comment>
<evidence type="ECO:0000256" key="6">
    <source>
        <dbReference type="ARBA" id="ARBA00037991"/>
    </source>
</evidence>
<dbReference type="OrthoDB" id="426718at2759"/>
<gene>
    <name evidence="9" type="ORF">SI65_09639</name>
</gene>
<dbReference type="Pfam" id="PF01764">
    <property type="entry name" value="Lipase_3"/>
    <property type="match status" value="1"/>
</dbReference>
<protein>
    <recommendedName>
        <fullName evidence="1">feruloyl esterase</fullName>
        <ecNumber evidence="1">3.1.1.73</ecNumber>
    </recommendedName>
    <alternativeName>
        <fullName evidence="7">Ferulic acid esterase A</fullName>
    </alternativeName>
</protein>
<dbReference type="GO" id="GO:0006629">
    <property type="term" value="P:lipid metabolic process"/>
    <property type="evidence" value="ECO:0007669"/>
    <property type="project" value="InterPro"/>
</dbReference>
<evidence type="ECO:0000313" key="10">
    <source>
        <dbReference type="Proteomes" id="UP000094569"/>
    </source>
</evidence>
<feature type="domain" description="Fungal lipase-type" evidence="8">
    <location>
        <begin position="59"/>
        <end position="191"/>
    </location>
</feature>
<dbReference type="InterPro" id="IPR029058">
    <property type="entry name" value="AB_hydrolase_fold"/>
</dbReference>
<evidence type="ECO:0000256" key="2">
    <source>
        <dbReference type="ARBA" id="ARBA00022487"/>
    </source>
</evidence>
<comment type="similarity">
    <text evidence="6">Belongs to the AB hydrolase superfamily. FaeA family.</text>
</comment>
<dbReference type="PANTHER" id="PTHR46640">
    <property type="entry name" value="TRIACYLGLYCEROL LIPASE, PUTATIVE (AFU_ORTHOLOGUE AFUA_6G06510)-RELATED"/>
    <property type="match status" value="1"/>
</dbReference>
<keyword evidence="2" id="KW-0719">Serine esterase</keyword>
<evidence type="ECO:0000256" key="4">
    <source>
        <dbReference type="ARBA" id="ARBA00022801"/>
    </source>
</evidence>
<evidence type="ECO:0000313" key="9">
    <source>
        <dbReference type="EMBL" id="ODM14887.1"/>
    </source>
</evidence>
<dbReference type="AlphaFoldDB" id="A0A1E3B1T4"/>
<evidence type="ECO:0000256" key="1">
    <source>
        <dbReference type="ARBA" id="ARBA00013091"/>
    </source>
</evidence>
<dbReference type="CDD" id="cd00519">
    <property type="entry name" value="Lipase_3"/>
    <property type="match status" value="1"/>
</dbReference>
<evidence type="ECO:0000259" key="8">
    <source>
        <dbReference type="Pfam" id="PF01764"/>
    </source>
</evidence>
<evidence type="ECO:0000256" key="5">
    <source>
        <dbReference type="ARBA" id="ARBA00034075"/>
    </source>
</evidence>